<feature type="transmembrane region" description="Helical" evidence="1">
    <location>
        <begin position="18"/>
        <end position="42"/>
    </location>
</feature>
<protein>
    <recommendedName>
        <fullName evidence="4">PH domain-containing protein</fullName>
    </recommendedName>
</protein>
<evidence type="ECO:0000256" key="1">
    <source>
        <dbReference type="SAM" id="Phobius"/>
    </source>
</evidence>
<evidence type="ECO:0000313" key="3">
    <source>
        <dbReference type="Proteomes" id="UP000248544"/>
    </source>
</evidence>
<gene>
    <name evidence="2" type="ORF">C1I98_17490</name>
</gene>
<feature type="transmembrane region" description="Helical" evidence="1">
    <location>
        <begin position="48"/>
        <end position="69"/>
    </location>
</feature>
<evidence type="ECO:0008006" key="4">
    <source>
        <dbReference type="Google" id="ProtNLM"/>
    </source>
</evidence>
<name>A0A2W2GVX5_9ACTN</name>
<reference evidence="2 3" key="1">
    <citation type="submission" date="2018-01" db="EMBL/GenBank/DDBJ databases">
        <title>Draft genome sequence of Sphaerisporangium sp. 7K107.</title>
        <authorList>
            <person name="Sahin N."/>
            <person name="Saygin H."/>
            <person name="Ay H."/>
        </authorList>
    </citation>
    <scope>NUCLEOTIDE SEQUENCE [LARGE SCALE GENOMIC DNA]</scope>
    <source>
        <strain evidence="2 3">7K107</strain>
    </source>
</reference>
<keyword evidence="1" id="KW-1133">Transmembrane helix</keyword>
<keyword evidence="1" id="KW-0472">Membrane</keyword>
<dbReference type="AlphaFoldDB" id="A0A2W2GVX5"/>
<proteinExistence type="predicted"/>
<keyword evidence="1" id="KW-0812">Transmembrane</keyword>
<dbReference type="RefSeq" id="WP_111168525.1">
    <property type="nucleotide sequence ID" value="NZ_POUA01000127.1"/>
</dbReference>
<evidence type="ECO:0000313" key="2">
    <source>
        <dbReference type="EMBL" id="PZG44195.1"/>
    </source>
</evidence>
<keyword evidence="3" id="KW-1185">Reference proteome</keyword>
<dbReference type="Proteomes" id="UP000248544">
    <property type="component" value="Unassembled WGS sequence"/>
</dbReference>
<dbReference type="EMBL" id="POUA01000127">
    <property type="protein sequence ID" value="PZG44195.1"/>
    <property type="molecule type" value="Genomic_DNA"/>
</dbReference>
<accession>A0A2W2GVX5</accession>
<comment type="caution">
    <text evidence="2">The sequence shown here is derived from an EMBL/GenBank/DDBJ whole genome shotgun (WGS) entry which is preliminary data.</text>
</comment>
<sequence length="197" mass="21664">MGHPPVVIDVAAGARRKAVIGGAVSGVVGLIAIVSVFTGQVLGGPGAYVTAFVIGLVFLLIGLLPVIAWRKLTRPRKLVFDAGGVRWDDPRGKPWAVPWHELSAVVISRTKQRRVQTSDYIMRKIMVRLDLHPADPAFRGRHPEMEHLWEFHRVKNGYRLPLGSAPAYIPIIEGAMRTFAPGLYQGIRDEGFVIGFV</sequence>
<organism evidence="2 3">
    <name type="scientific">Spongiactinospora gelatinilytica</name>
    <dbReference type="NCBI Taxonomy" id="2666298"/>
    <lineage>
        <taxon>Bacteria</taxon>
        <taxon>Bacillati</taxon>
        <taxon>Actinomycetota</taxon>
        <taxon>Actinomycetes</taxon>
        <taxon>Streptosporangiales</taxon>
        <taxon>Streptosporangiaceae</taxon>
        <taxon>Spongiactinospora</taxon>
    </lineage>
</organism>